<dbReference type="GO" id="GO:1990404">
    <property type="term" value="F:NAD+-protein mono-ADP-ribosyltransferase activity"/>
    <property type="evidence" value="ECO:0007669"/>
    <property type="project" value="TreeGrafter"/>
</dbReference>
<keyword evidence="5" id="KW-1133">Transmembrane helix</keyword>
<evidence type="ECO:0000256" key="3">
    <source>
        <dbReference type="ARBA" id="ARBA00024347"/>
    </source>
</evidence>
<dbReference type="GO" id="GO:0005634">
    <property type="term" value="C:nucleus"/>
    <property type="evidence" value="ECO:0007669"/>
    <property type="project" value="UniProtKB-SubCell"/>
</dbReference>
<dbReference type="OrthoDB" id="421907at2759"/>
<reference evidence="7 8" key="1">
    <citation type="submission" date="2016-02" db="EMBL/GenBank/DDBJ databases">
        <title>Genome analysis of coral dinoflagellate symbionts highlights evolutionary adaptations to a symbiotic lifestyle.</title>
        <authorList>
            <person name="Aranda M."/>
            <person name="Li Y."/>
            <person name="Liew Y.J."/>
            <person name="Baumgarten S."/>
            <person name="Simakov O."/>
            <person name="Wilson M."/>
            <person name="Piel J."/>
            <person name="Ashoor H."/>
            <person name="Bougouffa S."/>
            <person name="Bajic V.B."/>
            <person name="Ryu T."/>
            <person name="Ravasi T."/>
            <person name="Bayer T."/>
            <person name="Micklem G."/>
            <person name="Kim H."/>
            <person name="Bhak J."/>
            <person name="Lajeunesse T.C."/>
            <person name="Voolstra C.R."/>
        </authorList>
    </citation>
    <scope>NUCLEOTIDE SEQUENCE [LARGE SCALE GENOMIC DNA]</scope>
    <source>
        <strain evidence="7 8">CCMP2467</strain>
    </source>
</reference>
<accession>A0A1Q9F1A3</accession>
<dbReference type="InterPro" id="IPR004170">
    <property type="entry name" value="WWE_dom"/>
</dbReference>
<keyword evidence="5" id="KW-0812">Transmembrane</keyword>
<keyword evidence="4" id="KW-0175">Coiled coil</keyword>
<dbReference type="SUPFAM" id="SSF56399">
    <property type="entry name" value="ADP-ribosylation"/>
    <property type="match status" value="1"/>
</dbReference>
<sequence length="715" mass="82138">MLSSREKQHVLLASAAFYLVGNLVWWLISISTESPRLAQDGQEDIRDIVSTPAELTIDTVQEPAAESMPLALAHQQQEADETYGSMLTPAVTAEDIHLDAIAKLSTRVSLKLHHWRAAAHKQKTHVRLLEDQLWRAETSEQNLAEELDNLRQKTNEGLLQLQHWQAVAYQQGLKLRDTEAHGQRIQNKLQHCIYAVQHLKARHRLEALIQNRTGELKSLRQQVSDQSFQLQQCEADQLQDTQEELHSLRQQVNDRSLQLEQCQADQLRDTRTYETHIRNMAHQLHSLHQHRDWSIVCLSCLLLFLLPCCSWILYDTYYQCNYQWEYLEREPDRWVRYTAEAESLLEAAHRRGQTTLEITSFKYRYTICLRAKTQTNCATSKIRHVRRVRVAGKVSLWREMGQLHAEKTKLESAVESYQAQVTLISAEKAALQKAVEQLQHNRCHYHRVLLSQFPLLPPHAPVEARELPWDDPKCTALVEMFHGSMVRHRLNYGSNQWCEKAKVVVTRVCEVHNAKKQQAYENARGFASDQCAFRCTPIQGVSALKCEVPCAGKDLNEYLLYHGTSFQRSQAIIRLGLDAQRGGDMTGAMFGKGTYFAQNASKSDLYTTCDCCLTDSFRDCRHAQGERCVLVARVLLGETHVEKAPTADTRQWIRALDKPDGTPHDSVTGECKADGGAVDHKEFVIFKDDRMHVQFQIFYRHDVSCTCNNCLYRKQ</sequence>
<dbReference type="SUPFAM" id="SSF117839">
    <property type="entry name" value="WWE domain"/>
    <property type="match status" value="1"/>
</dbReference>
<dbReference type="GO" id="GO:0008270">
    <property type="term" value="F:zinc ion binding"/>
    <property type="evidence" value="ECO:0007669"/>
    <property type="project" value="InterPro"/>
</dbReference>
<dbReference type="AlphaFoldDB" id="A0A1Q9F1A3"/>
<protein>
    <submittedName>
        <fullName evidence="7">Tankyrase-2</fullName>
    </submittedName>
</protein>
<dbReference type="Pfam" id="PF02825">
    <property type="entry name" value="WWE"/>
    <property type="match status" value="1"/>
</dbReference>
<dbReference type="InterPro" id="IPR051712">
    <property type="entry name" value="ARTD-AVP"/>
</dbReference>
<dbReference type="Pfam" id="PF00644">
    <property type="entry name" value="PARP"/>
    <property type="match status" value="1"/>
</dbReference>
<dbReference type="PANTHER" id="PTHR45740:SF2">
    <property type="entry name" value="POLY [ADP-RIBOSE] POLYMERASE"/>
    <property type="match status" value="1"/>
</dbReference>
<feature type="coiled-coil region" evidence="4">
    <location>
        <begin position="400"/>
        <end position="441"/>
    </location>
</feature>
<feature type="coiled-coil region" evidence="4">
    <location>
        <begin position="202"/>
        <end position="258"/>
    </location>
</feature>
<dbReference type="PANTHER" id="PTHR45740">
    <property type="entry name" value="POLY [ADP-RIBOSE] POLYMERASE"/>
    <property type="match status" value="1"/>
</dbReference>
<evidence type="ECO:0000313" key="7">
    <source>
        <dbReference type="EMBL" id="OLQ13429.1"/>
    </source>
</evidence>
<gene>
    <name evidence="7" type="primary">TNKS2</name>
    <name evidence="7" type="ORF">AK812_SmicGene2557</name>
</gene>
<dbReference type="InterPro" id="IPR037197">
    <property type="entry name" value="WWE_dom_sf"/>
</dbReference>
<feature type="transmembrane region" description="Helical" evidence="5">
    <location>
        <begin position="9"/>
        <end position="28"/>
    </location>
</feature>
<keyword evidence="5" id="KW-0472">Membrane</keyword>
<dbReference type="GO" id="GO:0003950">
    <property type="term" value="F:NAD+ poly-ADP-ribosyltransferase activity"/>
    <property type="evidence" value="ECO:0007669"/>
    <property type="project" value="InterPro"/>
</dbReference>
<evidence type="ECO:0000256" key="5">
    <source>
        <dbReference type="SAM" id="Phobius"/>
    </source>
</evidence>
<dbReference type="InterPro" id="IPR012317">
    <property type="entry name" value="Poly(ADP-ribose)pol_cat_dom"/>
</dbReference>
<feature type="domain" description="WWE" evidence="6">
    <location>
        <begin position="310"/>
        <end position="387"/>
    </location>
</feature>
<proteinExistence type="inferred from homology"/>
<comment type="subcellular location">
    <subcellularLocation>
        <location evidence="1">Nucleus</location>
    </subcellularLocation>
</comment>
<dbReference type="InterPro" id="IPR018123">
    <property type="entry name" value="WWE-dom_subgr"/>
</dbReference>
<keyword evidence="8" id="KW-1185">Reference proteome</keyword>
<evidence type="ECO:0000259" key="6">
    <source>
        <dbReference type="PROSITE" id="PS50918"/>
    </source>
</evidence>
<dbReference type="Gene3D" id="3.30.720.50">
    <property type="match status" value="1"/>
</dbReference>
<dbReference type="EMBL" id="LSRX01000028">
    <property type="protein sequence ID" value="OLQ13429.1"/>
    <property type="molecule type" value="Genomic_DNA"/>
</dbReference>
<evidence type="ECO:0000256" key="2">
    <source>
        <dbReference type="ARBA" id="ARBA00023242"/>
    </source>
</evidence>
<name>A0A1Q9F1A3_SYMMI</name>
<comment type="similarity">
    <text evidence="3">Belongs to the ARTD/PARP family.</text>
</comment>
<evidence type="ECO:0000313" key="8">
    <source>
        <dbReference type="Proteomes" id="UP000186817"/>
    </source>
</evidence>
<organism evidence="7 8">
    <name type="scientific">Symbiodinium microadriaticum</name>
    <name type="common">Dinoflagellate</name>
    <name type="synonym">Zooxanthella microadriatica</name>
    <dbReference type="NCBI Taxonomy" id="2951"/>
    <lineage>
        <taxon>Eukaryota</taxon>
        <taxon>Sar</taxon>
        <taxon>Alveolata</taxon>
        <taxon>Dinophyceae</taxon>
        <taxon>Suessiales</taxon>
        <taxon>Symbiodiniaceae</taxon>
        <taxon>Symbiodinium</taxon>
    </lineage>
</organism>
<evidence type="ECO:0000256" key="1">
    <source>
        <dbReference type="ARBA" id="ARBA00004123"/>
    </source>
</evidence>
<dbReference type="Proteomes" id="UP000186817">
    <property type="component" value="Unassembled WGS sequence"/>
</dbReference>
<dbReference type="SMART" id="SM00678">
    <property type="entry name" value="WWE"/>
    <property type="match status" value="1"/>
</dbReference>
<dbReference type="Gene3D" id="3.90.228.10">
    <property type="match status" value="1"/>
</dbReference>
<keyword evidence="2" id="KW-0539">Nucleus</keyword>
<comment type="caution">
    <text evidence="7">The sequence shown here is derived from an EMBL/GenBank/DDBJ whole genome shotgun (WGS) entry which is preliminary data.</text>
</comment>
<dbReference type="PROSITE" id="PS50918">
    <property type="entry name" value="WWE"/>
    <property type="match status" value="1"/>
</dbReference>
<evidence type="ECO:0000256" key="4">
    <source>
        <dbReference type="SAM" id="Coils"/>
    </source>
</evidence>